<keyword evidence="1" id="KW-0175">Coiled coil</keyword>
<evidence type="ECO:0000313" key="5">
    <source>
        <dbReference type="Proteomes" id="UP001595796"/>
    </source>
</evidence>
<organism evidence="4 5">
    <name type="scientific">Flaviflagellibacter deserti</name>
    <dbReference type="NCBI Taxonomy" id="2267266"/>
    <lineage>
        <taxon>Bacteria</taxon>
        <taxon>Pseudomonadati</taxon>
        <taxon>Pseudomonadota</taxon>
        <taxon>Alphaproteobacteria</taxon>
        <taxon>Hyphomicrobiales</taxon>
        <taxon>Flaviflagellibacter</taxon>
    </lineage>
</organism>
<accession>A0ABV9Z0P0</accession>
<dbReference type="Proteomes" id="UP001595796">
    <property type="component" value="Unassembled WGS sequence"/>
</dbReference>
<dbReference type="Pfam" id="PF11014">
    <property type="entry name" value="DUF2852"/>
    <property type="match status" value="1"/>
</dbReference>
<evidence type="ECO:0000256" key="2">
    <source>
        <dbReference type="SAM" id="MobiDB-lite"/>
    </source>
</evidence>
<sequence>MPIAAKLDEFGKPAWIAAVVLGFMVWWPIGLMTLAFAFGSGRMGRGQFAGFPRWKGGCGDWKRNARHWHRSSGNAAFDEYRNETLKRLEDEEQEFRDFLERLRQAKDKQEFDQFMADRRGRQTPTNEAGEHA</sequence>
<feature type="coiled-coil region" evidence="1">
    <location>
        <begin position="81"/>
        <end position="108"/>
    </location>
</feature>
<keyword evidence="3" id="KW-0472">Membrane</keyword>
<proteinExistence type="predicted"/>
<dbReference type="RefSeq" id="WP_114955228.1">
    <property type="nucleotide sequence ID" value="NZ_JBHSJF010000001.1"/>
</dbReference>
<evidence type="ECO:0000313" key="4">
    <source>
        <dbReference type="EMBL" id="MFC5066431.1"/>
    </source>
</evidence>
<evidence type="ECO:0000256" key="3">
    <source>
        <dbReference type="SAM" id="Phobius"/>
    </source>
</evidence>
<name>A0ABV9Z0P0_9HYPH</name>
<dbReference type="InterPro" id="IPR021273">
    <property type="entry name" value="DUF2852"/>
</dbReference>
<keyword evidence="5" id="KW-1185">Reference proteome</keyword>
<evidence type="ECO:0000256" key="1">
    <source>
        <dbReference type="SAM" id="Coils"/>
    </source>
</evidence>
<dbReference type="EMBL" id="JBHSJF010000001">
    <property type="protein sequence ID" value="MFC5066431.1"/>
    <property type="molecule type" value="Genomic_DNA"/>
</dbReference>
<gene>
    <name evidence="4" type="ORF">ACFPFW_00200</name>
</gene>
<reference evidence="5" key="1">
    <citation type="journal article" date="2019" name="Int. J. Syst. Evol. Microbiol.">
        <title>The Global Catalogue of Microorganisms (GCM) 10K type strain sequencing project: providing services to taxonomists for standard genome sequencing and annotation.</title>
        <authorList>
            <consortium name="The Broad Institute Genomics Platform"/>
            <consortium name="The Broad Institute Genome Sequencing Center for Infectious Disease"/>
            <person name="Wu L."/>
            <person name="Ma J."/>
        </authorList>
    </citation>
    <scope>NUCLEOTIDE SEQUENCE [LARGE SCALE GENOMIC DNA]</scope>
    <source>
        <strain evidence="5">CGMCC 1.16444</strain>
    </source>
</reference>
<feature type="region of interest" description="Disordered" evidence="2">
    <location>
        <begin position="113"/>
        <end position="132"/>
    </location>
</feature>
<protein>
    <submittedName>
        <fullName evidence="4">DUF2852 domain-containing protein</fullName>
    </submittedName>
</protein>
<comment type="caution">
    <text evidence="4">The sequence shown here is derived from an EMBL/GenBank/DDBJ whole genome shotgun (WGS) entry which is preliminary data.</text>
</comment>
<feature type="transmembrane region" description="Helical" evidence="3">
    <location>
        <begin position="15"/>
        <end position="38"/>
    </location>
</feature>
<keyword evidence="3" id="KW-0812">Transmembrane</keyword>
<keyword evidence="3" id="KW-1133">Transmembrane helix</keyword>